<evidence type="ECO:0000313" key="1">
    <source>
        <dbReference type="EMBL" id="PSL42840.1"/>
    </source>
</evidence>
<accession>A0A2P8H9I0</accession>
<sequence>MLKGHPRKLAFSQRLQGGFPFRTSANNENVFCMICNGYLWYTDTRKWVIFRIDQSD</sequence>
<proteinExistence type="predicted"/>
<dbReference type="AlphaFoldDB" id="A0A2P8H9I0"/>
<organism evidence="1 2">
    <name type="scientific">Chitinophaga niastensis</name>
    <dbReference type="NCBI Taxonomy" id="536980"/>
    <lineage>
        <taxon>Bacteria</taxon>
        <taxon>Pseudomonadati</taxon>
        <taxon>Bacteroidota</taxon>
        <taxon>Chitinophagia</taxon>
        <taxon>Chitinophagales</taxon>
        <taxon>Chitinophagaceae</taxon>
        <taxon>Chitinophaga</taxon>
    </lineage>
</organism>
<reference evidence="1 2" key="1">
    <citation type="submission" date="2018-03" db="EMBL/GenBank/DDBJ databases">
        <title>Genomic Encyclopedia of Archaeal and Bacterial Type Strains, Phase II (KMG-II): from individual species to whole genera.</title>
        <authorList>
            <person name="Goeker M."/>
        </authorList>
    </citation>
    <scope>NUCLEOTIDE SEQUENCE [LARGE SCALE GENOMIC DNA]</scope>
    <source>
        <strain evidence="1 2">DSM 24859</strain>
    </source>
</reference>
<evidence type="ECO:0000313" key="2">
    <source>
        <dbReference type="Proteomes" id="UP000240971"/>
    </source>
</evidence>
<protein>
    <submittedName>
        <fullName evidence="1">Uncharacterized protein</fullName>
    </submittedName>
</protein>
<gene>
    <name evidence="1" type="ORF">CLV51_11056</name>
</gene>
<dbReference type="EMBL" id="PYAW01000010">
    <property type="protein sequence ID" value="PSL42840.1"/>
    <property type="molecule type" value="Genomic_DNA"/>
</dbReference>
<name>A0A2P8H9I0_CHINA</name>
<keyword evidence="2" id="KW-1185">Reference proteome</keyword>
<comment type="caution">
    <text evidence="1">The sequence shown here is derived from an EMBL/GenBank/DDBJ whole genome shotgun (WGS) entry which is preliminary data.</text>
</comment>
<dbReference type="Proteomes" id="UP000240971">
    <property type="component" value="Unassembled WGS sequence"/>
</dbReference>